<dbReference type="AlphaFoldDB" id="A0A8H4MXS2"/>
<protein>
    <submittedName>
        <fullName evidence="2">Uncharacterized protein</fullName>
    </submittedName>
</protein>
<keyword evidence="3" id="KW-1185">Reference proteome</keyword>
<organism evidence="2 3">
    <name type="scientific">Botryosphaeria dothidea</name>
    <dbReference type="NCBI Taxonomy" id="55169"/>
    <lineage>
        <taxon>Eukaryota</taxon>
        <taxon>Fungi</taxon>
        <taxon>Dikarya</taxon>
        <taxon>Ascomycota</taxon>
        <taxon>Pezizomycotina</taxon>
        <taxon>Dothideomycetes</taxon>
        <taxon>Dothideomycetes incertae sedis</taxon>
        <taxon>Botryosphaeriales</taxon>
        <taxon>Botryosphaeriaceae</taxon>
        <taxon>Botryosphaeria</taxon>
    </lineage>
</organism>
<sequence length="690" mass="78154">MNARIPNHPPRVLPPYTPFRHTAAQTRHHSTPLLTVYDSAIGYGVPRVYHGFAHGGELDRDPFYRESNYVNDAVIEWDGVVEGFLGFASGEVGVPGGGESAVEGARLSGEEVRAFGEGGRKAKVERCVGWVEGGECFGEVEELRGEVEGGEVRKVWLHRAVKVLKDKIWAGMMPMSTQRWERRKLSSPEYEYEALELLSKTMAVFEYFNDPWMQQVMRVVHNRVVEELRGFEKGVNDSRRRSQEPTVPLMELWEEYTKALFIEIPTRAHGWMIGRIQAMCKSQEDHFDRMKAQGTHPDAENTKICMRLSRLVDVEREVDLNFRISRYGFTKGSNPSSVSNAPSPQKFEEQRATLREGSEAFQIQFADGITKVRHAMGVGPFPFQLEYFMVVRDQAEANRALRGKDPKKRNKMFGPPPRDETHEPWVQKLTAEIEKGHDNVRGGIDGFGFVVYRWKEYEGVPWGRLEKAIMGDIMNWGKDGMAGMKEIKPKAKLQWVEMAGTSMENYRMHFQALRESGQLEAGIRSDVFLVIDPHAANAWFPVNLPAEAALAYAERHRSNGHTGIMTMSSTRSSALGAMPTDFEPWVLAVDANFTQNGAPDAADSSSSASLYPGWLRMQSSLLFEELYGLGESGILAVEELWKMAASHPCGVYTGVVTEVEIRRFSEWNVLRNRAFKWVLDRPDVLFYGRR</sequence>
<comment type="caution">
    <text evidence="2">The sequence shown here is derived from an EMBL/GenBank/DDBJ whole genome shotgun (WGS) entry which is preliminary data.</text>
</comment>
<dbReference type="EMBL" id="WWBZ02000062">
    <property type="protein sequence ID" value="KAF4302934.1"/>
    <property type="molecule type" value="Genomic_DNA"/>
</dbReference>
<evidence type="ECO:0000313" key="3">
    <source>
        <dbReference type="Proteomes" id="UP000572817"/>
    </source>
</evidence>
<feature type="compositionally biased region" description="Low complexity" evidence="1">
    <location>
        <begin position="333"/>
        <end position="344"/>
    </location>
</feature>
<proteinExistence type="predicted"/>
<feature type="region of interest" description="Disordered" evidence="1">
    <location>
        <begin position="331"/>
        <end position="350"/>
    </location>
</feature>
<dbReference type="OrthoDB" id="3437405at2759"/>
<evidence type="ECO:0000313" key="2">
    <source>
        <dbReference type="EMBL" id="KAF4302934.1"/>
    </source>
</evidence>
<dbReference type="Proteomes" id="UP000572817">
    <property type="component" value="Unassembled WGS sequence"/>
</dbReference>
<gene>
    <name evidence="2" type="ORF">GTA08_BOTSDO09004</name>
</gene>
<name>A0A8H4MXS2_9PEZI</name>
<reference evidence="2" key="1">
    <citation type="submission" date="2020-04" db="EMBL/GenBank/DDBJ databases">
        <title>Genome Assembly and Annotation of Botryosphaeria dothidea sdau 11-99, a Latent Pathogen of Apple Fruit Ring Rot in China.</title>
        <authorList>
            <person name="Yu C."/>
            <person name="Diao Y."/>
            <person name="Lu Q."/>
            <person name="Zhao J."/>
            <person name="Cui S."/>
            <person name="Peng C."/>
            <person name="He B."/>
            <person name="Liu H."/>
        </authorList>
    </citation>
    <scope>NUCLEOTIDE SEQUENCE [LARGE SCALE GENOMIC DNA]</scope>
    <source>
        <strain evidence="2">Sdau11-99</strain>
    </source>
</reference>
<feature type="region of interest" description="Disordered" evidence="1">
    <location>
        <begin position="401"/>
        <end position="423"/>
    </location>
</feature>
<accession>A0A8H4MXS2</accession>
<evidence type="ECO:0000256" key="1">
    <source>
        <dbReference type="SAM" id="MobiDB-lite"/>
    </source>
</evidence>